<dbReference type="Gene3D" id="3.40.50.1240">
    <property type="entry name" value="Phosphoglycerate mutase-like"/>
    <property type="match status" value="1"/>
</dbReference>
<proteinExistence type="inferred from homology"/>
<reference evidence="10 11" key="1">
    <citation type="submission" date="2016-10" db="EMBL/GenBank/DDBJ databases">
        <authorList>
            <person name="de Groot N.N."/>
        </authorList>
    </citation>
    <scope>NUCLEOTIDE SEQUENCE [LARGE SCALE GENOMIC DNA]</scope>
    <source>
        <strain evidence="10 11">CBS 141442</strain>
    </source>
</reference>
<dbReference type="SMART" id="SM00855">
    <property type="entry name" value="PGAM"/>
    <property type="match status" value="1"/>
</dbReference>
<dbReference type="InterPro" id="IPR029033">
    <property type="entry name" value="His_PPase_superfam"/>
</dbReference>
<evidence type="ECO:0000313" key="11">
    <source>
        <dbReference type="Proteomes" id="UP000182334"/>
    </source>
</evidence>
<dbReference type="Pfam" id="PF00300">
    <property type="entry name" value="His_Phos_1"/>
    <property type="match status" value="1"/>
</dbReference>
<feature type="binding site" evidence="7">
    <location>
        <position position="61"/>
    </location>
    <ligand>
        <name>substrate</name>
    </ligand>
</feature>
<dbReference type="PANTHER" id="PTHR11931">
    <property type="entry name" value="PHOSPHOGLYCERATE MUTASE"/>
    <property type="match status" value="1"/>
</dbReference>
<feature type="active site" description="Tele-phosphohistidine intermediate" evidence="6">
    <location>
        <position position="10"/>
    </location>
</feature>
<keyword evidence="5 9" id="KW-0413">Isomerase</keyword>
<dbReference type="GO" id="GO:0004619">
    <property type="term" value="F:phosphoglycerate mutase activity"/>
    <property type="evidence" value="ECO:0007669"/>
    <property type="project" value="UniProtKB-EC"/>
</dbReference>
<feature type="site" description="Transition state stabilizer" evidence="8">
    <location>
        <position position="183"/>
    </location>
</feature>
<evidence type="ECO:0000256" key="5">
    <source>
        <dbReference type="ARBA" id="ARBA00023235"/>
    </source>
</evidence>
<dbReference type="FunFam" id="3.40.50.1240:FF:000003">
    <property type="entry name" value="2,3-bisphosphoglycerate-dependent phosphoglycerate mutase"/>
    <property type="match status" value="1"/>
</dbReference>
<dbReference type="EC" id="5.4.2.11" evidence="9"/>
<comment type="pathway">
    <text evidence="2 9">Carbohydrate degradation; glycolysis; pyruvate from D-glyceraldehyde 3-phosphate: step 3/5.</text>
</comment>
<name>A0A1L0BJW5_9ASCO</name>
<protein>
    <recommendedName>
        <fullName evidence="9">Phosphoglycerate mutase</fullName>
        <ecNumber evidence="9">5.4.2.11</ecNumber>
    </recommendedName>
</protein>
<evidence type="ECO:0000256" key="6">
    <source>
        <dbReference type="PIRSR" id="PIRSR613078-1"/>
    </source>
</evidence>
<feature type="active site" description="Proton donor/acceptor" evidence="6">
    <location>
        <position position="88"/>
    </location>
</feature>
<dbReference type="UniPathway" id="UPA00109">
    <property type="reaction ID" value="UER00186"/>
</dbReference>
<dbReference type="HAMAP" id="MF_01039">
    <property type="entry name" value="PGAM_GpmA"/>
    <property type="match status" value="1"/>
</dbReference>
<comment type="similarity">
    <text evidence="3 9">Belongs to the phosphoglycerate mutase family. BPG-dependent PGAM subfamily.</text>
</comment>
<dbReference type="OrthoDB" id="354304at2759"/>
<organism evidence="10 11">
    <name type="scientific">Sungouiella intermedia</name>
    <dbReference type="NCBI Taxonomy" id="45354"/>
    <lineage>
        <taxon>Eukaryota</taxon>
        <taxon>Fungi</taxon>
        <taxon>Dikarya</taxon>
        <taxon>Ascomycota</taxon>
        <taxon>Saccharomycotina</taxon>
        <taxon>Pichiomycetes</taxon>
        <taxon>Metschnikowiaceae</taxon>
        <taxon>Sungouiella</taxon>
    </lineage>
</organism>
<dbReference type="NCBIfam" id="TIGR01258">
    <property type="entry name" value="pgm_1"/>
    <property type="match status" value="1"/>
</dbReference>
<feature type="binding site" evidence="7">
    <location>
        <begin position="115"/>
        <end position="116"/>
    </location>
    <ligand>
        <name>substrate</name>
    </ligand>
</feature>
<keyword evidence="11" id="KW-1185">Reference proteome</keyword>
<sequence>MPHKLIVLRHGESQWNHENKFCGWIDIPLSSKGEYEARHAGELILRAGIKPDIMYTLMLQRSIKTGQIILEAIHRMWIPHIKTWRLNERHYGLFQGRNKNDVYEQYGKEKFQYYRRNFHAVPPQLDINTDASIDAKYDSISREEIPTGESLELTMKRLIPFIESQVIEGSMLREDKTVLIVTHGSIVRSLIKYFVNVSDEDISKINAPTGVPLVFELNDSGKLATNYYYLDEELAQEGIAKVAMEGQLKL</sequence>
<evidence type="ECO:0000256" key="3">
    <source>
        <dbReference type="ARBA" id="ARBA00006717"/>
    </source>
</evidence>
<dbReference type="SUPFAM" id="SSF53254">
    <property type="entry name" value="Phosphoglycerate mutase-like"/>
    <property type="match status" value="1"/>
</dbReference>
<evidence type="ECO:0000256" key="2">
    <source>
        <dbReference type="ARBA" id="ARBA00004798"/>
    </source>
</evidence>
<gene>
    <name evidence="10" type="ORF">SAMEA4029010_CIC11G00000001290</name>
</gene>
<evidence type="ECO:0000256" key="1">
    <source>
        <dbReference type="ARBA" id="ARBA00000380"/>
    </source>
</evidence>
<feature type="binding site" evidence="7">
    <location>
        <begin position="88"/>
        <end position="91"/>
    </location>
    <ligand>
        <name>substrate</name>
    </ligand>
</feature>
<dbReference type="InterPro" id="IPR001345">
    <property type="entry name" value="PG/BPGM_mutase_AS"/>
</dbReference>
<evidence type="ECO:0000256" key="4">
    <source>
        <dbReference type="ARBA" id="ARBA00023152"/>
    </source>
</evidence>
<dbReference type="STRING" id="45354.A0A1L0BJW5"/>
<evidence type="ECO:0000256" key="7">
    <source>
        <dbReference type="PIRSR" id="PIRSR613078-2"/>
    </source>
</evidence>
<dbReference type="Proteomes" id="UP000182334">
    <property type="component" value="Chromosome II"/>
</dbReference>
<dbReference type="EMBL" id="LT635757">
    <property type="protein sequence ID" value="SGZ50474.1"/>
    <property type="molecule type" value="Genomic_DNA"/>
</dbReference>
<dbReference type="PROSITE" id="PS00175">
    <property type="entry name" value="PG_MUTASE"/>
    <property type="match status" value="1"/>
</dbReference>
<feature type="binding site" evidence="7">
    <location>
        <position position="99"/>
    </location>
    <ligand>
        <name>substrate</name>
    </ligand>
</feature>
<feature type="binding site" evidence="7">
    <location>
        <begin position="9"/>
        <end position="16"/>
    </location>
    <ligand>
        <name>substrate</name>
    </ligand>
</feature>
<dbReference type="GO" id="GO:0006096">
    <property type="term" value="P:glycolytic process"/>
    <property type="evidence" value="ECO:0007669"/>
    <property type="project" value="UniProtKB-UniPathway"/>
</dbReference>
<dbReference type="PIRSF" id="PIRSF000709">
    <property type="entry name" value="6PFK_2-Ptase"/>
    <property type="match status" value="1"/>
</dbReference>
<dbReference type="AlphaFoldDB" id="A0A1L0BJW5"/>
<accession>A0A1L0BJW5</accession>
<comment type="catalytic activity">
    <reaction evidence="1 9">
        <text>(2R)-2-phosphoglycerate = (2R)-3-phosphoglycerate</text>
        <dbReference type="Rhea" id="RHEA:15901"/>
        <dbReference type="ChEBI" id="CHEBI:58272"/>
        <dbReference type="ChEBI" id="CHEBI:58289"/>
        <dbReference type="EC" id="5.4.2.11"/>
    </reaction>
</comment>
<evidence type="ECO:0000313" key="10">
    <source>
        <dbReference type="EMBL" id="SGZ50474.1"/>
    </source>
</evidence>
<evidence type="ECO:0000256" key="9">
    <source>
        <dbReference type="RuleBase" id="RU004511"/>
    </source>
</evidence>
<dbReference type="InterPro" id="IPR005952">
    <property type="entry name" value="Phosphogly_mut1"/>
</dbReference>
<dbReference type="InterPro" id="IPR013078">
    <property type="entry name" value="His_Pase_superF_clade-1"/>
</dbReference>
<keyword evidence="4 9" id="KW-0324">Glycolysis</keyword>
<evidence type="ECO:0000256" key="8">
    <source>
        <dbReference type="PIRSR" id="PIRSR613078-3"/>
    </source>
</evidence>
<dbReference type="CDD" id="cd07067">
    <property type="entry name" value="HP_PGM_like"/>
    <property type="match status" value="1"/>
</dbReference>